<dbReference type="InterPro" id="IPR028098">
    <property type="entry name" value="Glyco_trans_4-like_N"/>
</dbReference>
<dbReference type="GO" id="GO:0016787">
    <property type="term" value="F:hydrolase activity"/>
    <property type="evidence" value="ECO:0007669"/>
    <property type="project" value="UniProtKB-KW"/>
</dbReference>
<protein>
    <submittedName>
        <fullName evidence="2">Glycoside hydrolase</fullName>
    </submittedName>
</protein>
<feature type="domain" description="Glycosyltransferase subfamily 4-like N-terminal" evidence="1">
    <location>
        <begin position="17"/>
        <end position="187"/>
    </location>
</feature>
<dbReference type="OrthoDB" id="9802525at2"/>
<keyword evidence="3" id="KW-1185">Reference proteome</keyword>
<dbReference type="CDD" id="cd03814">
    <property type="entry name" value="GT4-like"/>
    <property type="match status" value="1"/>
</dbReference>
<accession>A0A2A2F366</accession>
<keyword evidence="2" id="KW-0378">Hydrolase</keyword>
<evidence type="ECO:0000313" key="3">
    <source>
        <dbReference type="Proteomes" id="UP000218896"/>
    </source>
</evidence>
<evidence type="ECO:0000313" key="2">
    <source>
        <dbReference type="EMBL" id="PAU80051.1"/>
    </source>
</evidence>
<organism evidence="2 3">
    <name type="scientific">Halovibrio salipaludis</name>
    <dbReference type="NCBI Taxonomy" id="2032626"/>
    <lineage>
        <taxon>Bacteria</taxon>
        <taxon>Pseudomonadati</taxon>
        <taxon>Pseudomonadota</taxon>
        <taxon>Gammaproteobacteria</taxon>
        <taxon>Oceanospirillales</taxon>
        <taxon>Halomonadaceae</taxon>
        <taxon>Halovibrio</taxon>
    </lineage>
</organism>
<dbReference type="SUPFAM" id="SSF53756">
    <property type="entry name" value="UDP-Glycosyltransferase/glycogen phosphorylase"/>
    <property type="match status" value="1"/>
</dbReference>
<sequence>MQEQHIALVTETFPPEINGVAGTLGNLCRELARRGHRLTLIRPHQRDEPPGGHNPLFGERTLRVRGLPLPGYPTLRFGLGARRRLHRLWRQKPPDAIYVATQGPLGWSAVAAARELGLPCLSGFHTNFHQYSSYYGAGFLEPLIRRYLVAFHNRSCATLAPTTRICDQLSGWGIHTTHCWSRGVDSQLFNPGRRSRVLRAQWNADNAPVVLYVGRLAAEKNLMQAVTTFERLRDCHPSARFVLVGDGPLRQTLEQAHPEFIFRGTRRGVDLARHYASADIFLFPSESDTFGNVVTEALASGLAVVAFDQAAAREHIRHRVHGMKAPPGDIESFTAAALELADRPGFRRQIGGNAREHAQTLDWSVLAERFEQLLLEPTEEAAQHDATPPVAGLHPY</sequence>
<name>A0A2A2F366_9GAMM</name>
<gene>
    <name evidence="2" type="ORF">CK501_10380</name>
</gene>
<reference evidence="2 3" key="1">
    <citation type="submission" date="2017-08" db="EMBL/GenBank/DDBJ databases">
        <title>Halovibrio sewagensis sp. nov., isolated from wastewater of high salinity.</title>
        <authorList>
            <person name="Dong X."/>
            <person name="Zhang G."/>
        </authorList>
    </citation>
    <scope>NUCLEOTIDE SEQUENCE [LARGE SCALE GENOMIC DNA]</scope>
    <source>
        <strain evidence="2 3">YL5-2</strain>
    </source>
</reference>
<dbReference type="AlphaFoldDB" id="A0A2A2F366"/>
<comment type="caution">
    <text evidence="2">The sequence shown here is derived from an EMBL/GenBank/DDBJ whole genome shotgun (WGS) entry which is preliminary data.</text>
</comment>
<dbReference type="Gene3D" id="3.40.50.2000">
    <property type="entry name" value="Glycogen Phosphorylase B"/>
    <property type="match status" value="2"/>
</dbReference>
<proteinExistence type="predicted"/>
<dbReference type="Proteomes" id="UP000218896">
    <property type="component" value="Unassembled WGS sequence"/>
</dbReference>
<dbReference type="InterPro" id="IPR050194">
    <property type="entry name" value="Glycosyltransferase_grp1"/>
</dbReference>
<dbReference type="PANTHER" id="PTHR45947">
    <property type="entry name" value="SULFOQUINOVOSYL TRANSFERASE SQD2"/>
    <property type="match status" value="1"/>
</dbReference>
<dbReference type="Pfam" id="PF13692">
    <property type="entry name" value="Glyco_trans_1_4"/>
    <property type="match status" value="1"/>
</dbReference>
<dbReference type="Pfam" id="PF13439">
    <property type="entry name" value="Glyco_transf_4"/>
    <property type="match status" value="1"/>
</dbReference>
<dbReference type="GO" id="GO:0016757">
    <property type="term" value="F:glycosyltransferase activity"/>
    <property type="evidence" value="ECO:0007669"/>
    <property type="project" value="UniProtKB-ARBA"/>
</dbReference>
<dbReference type="RefSeq" id="WP_095617671.1">
    <property type="nucleotide sequence ID" value="NZ_NSKD01000004.1"/>
</dbReference>
<dbReference type="EMBL" id="NSKD01000004">
    <property type="protein sequence ID" value="PAU80051.1"/>
    <property type="molecule type" value="Genomic_DNA"/>
</dbReference>
<dbReference type="PANTHER" id="PTHR45947:SF3">
    <property type="entry name" value="SULFOQUINOVOSYL TRANSFERASE SQD2"/>
    <property type="match status" value="1"/>
</dbReference>
<evidence type="ECO:0000259" key="1">
    <source>
        <dbReference type="Pfam" id="PF13439"/>
    </source>
</evidence>